<dbReference type="AlphaFoldDB" id="A0AA51RX53"/>
<dbReference type="FunFam" id="1.10.1200.10:FF:000005">
    <property type="entry name" value="Nonribosomal peptide synthetase 1"/>
    <property type="match status" value="1"/>
</dbReference>
<name>A0AA51RX53_9GAMM</name>
<evidence type="ECO:0000256" key="2">
    <source>
        <dbReference type="ARBA" id="ARBA00022450"/>
    </source>
</evidence>
<dbReference type="EMBL" id="CP133549">
    <property type="protein sequence ID" value="WMS89281.1"/>
    <property type="molecule type" value="Genomic_DNA"/>
</dbReference>
<reference evidence="5 6" key="1">
    <citation type="submission" date="2023-08" db="EMBL/GenBank/DDBJ databases">
        <title>Pleionea litopenaei sp. nov., isolated from stomach of juvenile Litopenaeus vannamei.</title>
        <authorList>
            <person name="Rho A.M."/>
            <person name="Hwang C.Y."/>
        </authorList>
    </citation>
    <scope>NUCLEOTIDE SEQUENCE [LARGE SCALE GENOMIC DNA]</scope>
    <source>
        <strain evidence="5 6">HL-JVS1</strain>
        <plasmid evidence="5 6">unnamed1</plasmid>
    </source>
</reference>
<dbReference type="GO" id="GO:0044550">
    <property type="term" value="P:secondary metabolite biosynthetic process"/>
    <property type="evidence" value="ECO:0007669"/>
    <property type="project" value="TreeGrafter"/>
</dbReference>
<sequence length="99" mass="11189">MLCEIWGEVLRRESVGIHDNFFSIGGDSILSIRIVSELKKLGWFLAVQDIFVHQTISKLAEKISEHGSNENEQINTEIAGKIMMSDKDELIKGEVETEI</sequence>
<dbReference type="InterPro" id="IPR036736">
    <property type="entry name" value="ACP-like_sf"/>
</dbReference>
<protein>
    <submittedName>
        <fullName evidence="5">Phosphopantetheine-binding protein</fullName>
    </submittedName>
</protein>
<gene>
    <name evidence="5" type="ORF">Q9312_19170</name>
</gene>
<keyword evidence="2" id="KW-0596">Phosphopantetheine</keyword>
<dbReference type="Pfam" id="PF00550">
    <property type="entry name" value="PP-binding"/>
    <property type="match status" value="1"/>
</dbReference>
<dbReference type="RefSeq" id="WP_309204572.1">
    <property type="nucleotide sequence ID" value="NZ_CP133549.1"/>
</dbReference>
<comment type="cofactor">
    <cofactor evidence="1">
        <name>pantetheine 4'-phosphate</name>
        <dbReference type="ChEBI" id="CHEBI:47942"/>
    </cofactor>
</comment>
<organism evidence="5 6">
    <name type="scientific">Pleionea litopenaei</name>
    <dbReference type="NCBI Taxonomy" id="3070815"/>
    <lineage>
        <taxon>Bacteria</taxon>
        <taxon>Pseudomonadati</taxon>
        <taxon>Pseudomonadota</taxon>
        <taxon>Gammaproteobacteria</taxon>
        <taxon>Oceanospirillales</taxon>
        <taxon>Pleioneaceae</taxon>
        <taxon>Pleionea</taxon>
    </lineage>
</organism>
<dbReference type="InterPro" id="IPR009081">
    <property type="entry name" value="PP-bd_ACP"/>
</dbReference>
<dbReference type="GO" id="GO:0005737">
    <property type="term" value="C:cytoplasm"/>
    <property type="evidence" value="ECO:0007669"/>
    <property type="project" value="TreeGrafter"/>
</dbReference>
<geneLocation type="plasmid" evidence="5 6">
    <name>unnamed1</name>
</geneLocation>
<dbReference type="PANTHER" id="PTHR45527:SF1">
    <property type="entry name" value="FATTY ACID SYNTHASE"/>
    <property type="match status" value="1"/>
</dbReference>
<dbReference type="PROSITE" id="PS50075">
    <property type="entry name" value="CARRIER"/>
    <property type="match status" value="1"/>
</dbReference>
<accession>A0AA51RX53</accession>
<evidence type="ECO:0000256" key="3">
    <source>
        <dbReference type="ARBA" id="ARBA00022553"/>
    </source>
</evidence>
<feature type="domain" description="Carrier" evidence="4">
    <location>
        <begin position="1"/>
        <end position="67"/>
    </location>
</feature>
<dbReference type="PANTHER" id="PTHR45527">
    <property type="entry name" value="NONRIBOSOMAL PEPTIDE SYNTHETASE"/>
    <property type="match status" value="1"/>
</dbReference>
<keyword evidence="5" id="KW-0614">Plasmid</keyword>
<proteinExistence type="predicted"/>
<dbReference type="InterPro" id="IPR006162">
    <property type="entry name" value="Ppantetheine_attach_site"/>
</dbReference>
<dbReference type="GO" id="GO:0031177">
    <property type="term" value="F:phosphopantetheine binding"/>
    <property type="evidence" value="ECO:0007669"/>
    <property type="project" value="TreeGrafter"/>
</dbReference>
<dbReference type="Gene3D" id="1.10.1200.10">
    <property type="entry name" value="ACP-like"/>
    <property type="match status" value="1"/>
</dbReference>
<evidence type="ECO:0000313" key="6">
    <source>
        <dbReference type="Proteomes" id="UP001239782"/>
    </source>
</evidence>
<keyword evidence="3" id="KW-0597">Phosphoprotein</keyword>
<keyword evidence="6" id="KW-1185">Reference proteome</keyword>
<dbReference type="Proteomes" id="UP001239782">
    <property type="component" value="Plasmid unnamed1"/>
</dbReference>
<evidence type="ECO:0000313" key="5">
    <source>
        <dbReference type="EMBL" id="WMS89281.1"/>
    </source>
</evidence>
<dbReference type="KEGG" id="plei:Q9312_19170"/>
<evidence type="ECO:0000256" key="1">
    <source>
        <dbReference type="ARBA" id="ARBA00001957"/>
    </source>
</evidence>
<dbReference type="SUPFAM" id="SSF47336">
    <property type="entry name" value="ACP-like"/>
    <property type="match status" value="1"/>
</dbReference>
<dbReference type="PROSITE" id="PS00012">
    <property type="entry name" value="PHOSPHOPANTETHEINE"/>
    <property type="match status" value="1"/>
</dbReference>
<evidence type="ECO:0000259" key="4">
    <source>
        <dbReference type="PROSITE" id="PS50075"/>
    </source>
</evidence>
<dbReference type="GO" id="GO:0043041">
    <property type="term" value="P:amino acid activation for nonribosomal peptide biosynthetic process"/>
    <property type="evidence" value="ECO:0007669"/>
    <property type="project" value="TreeGrafter"/>
</dbReference>